<feature type="compositionally biased region" description="Polar residues" evidence="6">
    <location>
        <begin position="72"/>
        <end position="81"/>
    </location>
</feature>
<protein>
    <submittedName>
        <fullName evidence="8">Sodium pump decarboxylase gamma subunit</fullName>
    </submittedName>
</protein>
<evidence type="ECO:0000256" key="1">
    <source>
        <dbReference type="ARBA" id="ARBA00004236"/>
    </source>
</evidence>
<comment type="subcellular location">
    <subcellularLocation>
        <location evidence="1">Cell membrane</location>
    </subcellularLocation>
</comment>
<dbReference type="InterPro" id="IPR005899">
    <property type="entry name" value="Na_pump_deCOase"/>
</dbReference>
<dbReference type="GO" id="GO:0005886">
    <property type="term" value="C:plasma membrane"/>
    <property type="evidence" value="ECO:0007669"/>
    <property type="project" value="UniProtKB-SubCell"/>
</dbReference>
<accession>B2A3X1</accession>
<sequence>MDMDTFDQGIQITIIGFSVVILSLVILSLVMAGFSRLINPQAIKPESKGDSPDEKTEGDSQDTLSRSKEGSETTVDSQQEMHQAEDDISPQVVAAISAAVSFAMADSSDHGFRITSIRPVKGTEDSRWKFVGRQEQLQASNKH</sequence>
<dbReference type="Proteomes" id="UP000001683">
    <property type="component" value="Chromosome"/>
</dbReference>
<evidence type="ECO:0000256" key="5">
    <source>
        <dbReference type="ARBA" id="ARBA00023136"/>
    </source>
</evidence>
<keyword evidence="5 7" id="KW-0472">Membrane</keyword>
<evidence type="ECO:0000256" key="3">
    <source>
        <dbReference type="ARBA" id="ARBA00022692"/>
    </source>
</evidence>
<keyword evidence="9" id="KW-1185">Reference proteome</keyword>
<dbReference type="GO" id="GO:0036376">
    <property type="term" value="P:sodium ion export across plasma membrane"/>
    <property type="evidence" value="ECO:0007669"/>
    <property type="project" value="InterPro"/>
</dbReference>
<keyword evidence="4 7" id="KW-1133">Transmembrane helix</keyword>
<dbReference type="RefSeq" id="WP_012447945.1">
    <property type="nucleotide sequence ID" value="NC_010718.1"/>
</dbReference>
<organism evidence="8 9">
    <name type="scientific">Natranaerobius thermophilus (strain ATCC BAA-1301 / DSM 18059 / JW/NM-WN-LF)</name>
    <dbReference type="NCBI Taxonomy" id="457570"/>
    <lineage>
        <taxon>Bacteria</taxon>
        <taxon>Bacillati</taxon>
        <taxon>Bacillota</taxon>
        <taxon>Clostridia</taxon>
        <taxon>Natranaerobiales</taxon>
        <taxon>Natranaerobiaceae</taxon>
        <taxon>Natranaerobius</taxon>
    </lineage>
</organism>
<evidence type="ECO:0000313" key="8">
    <source>
        <dbReference type="EMBL" id="ACB85073.1"/>
    </source>
</evidence>
<evidence type="ECO:0000256" key="7">
    <source>
        <dbReference type="SAM" id="Phobius"/>
    </source>
</evidence>
<dbReference type="HOGENOM" id="CLU_1804113_0_0_9"/>
<feature type="region of interest" description="Disordered" evidence="6">
    <location>
        <begin position="42"/>
        <end position="88"/>
    </location>
</feature>
<keyword evidence="2" id="KW-1003">Cell membrane</keyword>
<dbReference type="GO" id="GO:0015081">
    <property type="term" value="F:sodium ion transmembrane transporter activity"/>
    <property type="evidence" value="ECO:0007669"/>
    <property type="project" value="InterPro"/>
</dbReference>
<feature type="transmembrane region" description="Helical" evidence="7">
    <location>
        <begin position="12"/>
        <end position="34"/>
    </location>
</feature>
<reference evidence="8 9" key="1">
    <citation type="submission" date="2008-04" db="EMBL/GenBank/DDBJ databases">
        <title>Complete sequence of chromosome of Natranaerobius thermophilus JW/NM-WN-LF.</title>
        <authorList>
            <consortium name="US DOE Joint Genome Institute"/>
            <person name="Copeland A."/>
            <person name="Lucas S."/>
            <person name="Lapidus A."/>
            <person name="Glavina del Rio T."/>
            <person name="Dalin E."/>
            <person name="Tice H."/>
            <person name="Bruce D."/>
            <person name="Goodwin L."/>
            <person name="Pitluck S."/>
            <person name="Chertkov O."/>
            <person name="Brettin T."/>
            <person name="Detter J.C."/>
            <person name="Han C."/>
            <person name="Kuske C.R."/>
            <person name="Schmutz J."/>
            <person name="Larimer F."/>
            <person name="Land M."/>
            <person name="Hauser L."/>
            <person name="Kyrpides N."/>
            <person name="Lykidis A."/>
            <person name="Mesbah N.M."/>
            <person name="Wiegel J."/>
        </authorList>
    </citation>
    <scope>NUCLEOTIDE SEQUENCE [LARGE SCALE GENOMIC DNA]</scope>
    <source>
        <strain evidence="9">ATCC BAA-1301 / DSM 18059 / JW/NM-WN-LF</strain>
    </source>
</reference>
<keyword evidence="3 7" id="KW-0812">Transmembrane</keyword>
<dbReference type="AlphaFoldDB" id="B2A3X1"/>
<evidence type="ECO:0000256" key="4">
    <source>
        <dbReference type="ARBA" id="ARBA00022989"/>
    </source>
</evidence>
<reference evidence="8 9" key="2">
    <citation type="journal article" date="2011" name="J. Bacteriol.">
        <title>Complete genome sequence of the anaerobic, halophilic alkalithermophile Natranaerobius thermophilus JW/NM-WN-LF.</title>
        <authorList>
            <person name="Zhao B."/>
            <person name="Mesbah N.M."/>
            <person name="Dalin E."/>
            <person name="Goodwin L."/>
            <person name="Nolan M."/>
            <person name="Pitluck S."/>
            <person name="Chertkov O."/>
            <person name="Brettin T.S."/>
            <person name="Han J."/>
            <person name="Larimer F.W."/>
            <person name="Land M.L."/>
            <person name="Hauser L."/>
            <person name="Kyrpides N."/>
            <person name="Wiegel J."/>
        </authorList>
    </citation>
    <scope>NUCLEOTIDE SEQUENCE [LARGE SCALE GENOMIC DNA]</scope>
    <source>
        <strain evidence="9">ATCC BAA-1301 / DSM 18059 / JW/NM-WN-LF</strain>
    </source>
</reference>
<dbReference type="STRING" id="457570.Nther_1490"/>
<gene>
    <name evidence="8" type="ordered locus">Nther_1490</name>
</gene>
<evidence type="ECO:0000256" key="6">
    <source>
        <dbReference type="SAM" id="MobiDB-lite"/>
    </source>
</evidence>
<dbReference type="EMBL" id="CP001034">
    <property type="protein sequence ID" value="ACB85073.1"/>
    <property type="molecule type" value="Genomic_DNA"/>
</dbReference>
<feature type="compositionally biased region" description="Basic and acidic residues" evidence="6">
    <location>
        <begin position="45"/>
        <end position="58"/>
    </location>
</feature>
<name>B2A3X1_NATTJ</name>
<proteinExistence type="predicted"/>
<dbReference type="Pfam" id="PF04277">
    <property type="entry name" value="OAD_gamma"/>
    <property type="match status" value="1"/>
</dbReference>
<evidence type="ECO:0000256" key="2">
    <source>
        <dbReference type="ARBA" id="ARBA00022475"/>
    </source>
</evidence>
<dbReference type="KEGG" id="nth:Nther_1490"/>
<evidence type="ECO:0000313" key="9">
    <source>
        <dbReference type="Proteomes" id="UP000001683"/>
    </source>
</evidence>
<dbReference type="InParanoid" id="B2A3X1"/>